<dbReference type="Gene3D" id="3.40.50.300">
    <property type="entry name" value="P-loop containing nucleotide triphosphate hydrolases"/>
    <property type="match status" value="1"/>
</dbReference>
<protein>
    <submittedName>
        <fullName evidence="2">ATPase</fullName>
    </submittedName>
</protein>
<keyword evidence="3" id="KW-1185">Reference proteome</keyword>
<dbReference type="SUPFAM" id="SSF52540">
    <property type="entry name" value="P-loop containing nucleoside triphosphate hydrolases"/>
    <property type="match status" value="1"/>
</dbReference>
<sequence>MERFVVVTGGPGSGKTTLVDRLRADGAATSAEAGRQIIRDQLAIGGRALPWADPGLFAETMLAWELRSYRLATELTGQVVFDRGVPDVAGYLRLLGRPVPAHMHRAAERFRYRATVFIAPPWPEIFVGDAERRQDLEEAERTHDAMLHVYAHHGYQLVPLPKDTVEARARFVRDRLGGPTTSR</sequence>
<dbReference type="EMBL" id="NKYE01000020">
    <property type="protein sequence ID" value="OZM70434.1"/>
    <property type="molecule type" value="Genomic_DNA"/>
</dbReference>
<organism evidence="2 3">
    <name type="scientific">Amycolatopsis antarctica</name>
    <dbReference type="NCBI Taxonomy" id="1854586"/>
    <lineage>
        <taxon>Bacteria</taxon>
        <taxon>Bacillati</taxon>
        <taxon>Actinomycetota</taxon>
        <taxon>Actinomycetes</taxon>
        <taxon>Pseudonocardiales</taxon>
        <taxon>Pseudonocardiaceae</taxon>
        <taxon>Amycolatopsis</taxon>
    </lineage>
</organism>
<dbReference type="RefSeq" id="WP_094865492.1">
    <property type="nucleotide sequence ID" value="NZ_NKYE01000020.1"/>
</dbReference>
<evidence type="ECO:0000313" key="2">
    <source>
        <dbReference type="EMBL" id="OZM70434.1"/>
    </source>
</evidence>
<dbReference type="OrthoDB" id="5638848at2"/>
<evidence type="ECO:0000313" key="3">
    <source>
        <dbReference type="Proteomes" id="UP000242444"/>
    </source>
</evidence>
<evidence type="ECO:0000259" key="1">
    <source>
        <dbReference type="Pfam" id="PF13521"/>
    </source>
</evidence>
<dbReference type="Proteomes" id="UP000242444">
    <property type="component" value="Unassembled WGS sequence"/>
</dbReference>
<gene>
    <name evidence="2" type="ORF">CFN78_25045</name>
</gene>
<dbReference type="InterPro" id="IPR038727">
    <property type="entry name" value="NadR/Ttd14_AAA_dom"/>
</dbReference>
<name>A0A263CWB8_9PSEU</name>
<proteinExistence type="predicted"/>
<dbReference type="InParanoid" id="A0A263CWB8"/>
<reference evidence="2 3" key="1">
    <citation type="submission" date="2017-07" db="EMBL/GenBank/DDBJ databases">
        <title>Amycolatopsis antarcticus sp. nov., isolated from the surface of an Antarcticus brown macroalga.</title>
        <authorList>
            <person name="Wang J."/>
            <person name="Leiva S."/>
            <person name="Huang J."/>
            <person name="Huang Y."/>
        </authorList>
    </citation>
    <scope>NUCLEOTIDE SEQUENCE [LARGE SCALE GENOMIC DNA]</scope>
    <source>
        <strain evidence="2 3">AU-G6</strain>
    </source>
</reference>
<dbReference type="Pfam" id="PF13521">
    <property type="entry name" value="AAA_28"/>
    <property type="match status" value="1"/>
</dbReference>
<accession>A0A263CWB8</accession>
<comment type="caution">
    <text evidence="2">The sequence shown here is derived from an EMBL/GenBank/DDBJ whole genome shotgun (WGS) entry which is preliminary data.</text>
</comment>
<dbReference type="InterPro" id="IPR027417">
    <property type="entry name" value="P-loop_NTPase"/>
</dbReference>
<feature type="domain" description="NadR/Ttd14 AAA" evidence="1">
    <location>
        <begin position="5"/>
        <end position="168"/>
    </location>
</feature>
<dbReference type="AlphaFoldDB" id="A0A263CWB8"/>